<accession>A0A0U5JXI1</accession>
<protein>
    <submittedName>
        <fullName evidence="1">CRISPR-associated protein, SAG0897 family</fullName>
    </submittedName>
    <submittedName>
        <fullName evidence="2">Type II-A CRISPR-associated protein Csn2</fullName>
    </submittedName>
</protein>
<evidence type="ECO:0000313" key="6">
    <source>
        <dbReference type="Proteomes" id="UP000241783"/>
    </source>
</evidence>
<dbReference type="EMBL" id="PZQO01000041">
    <property type="protein sequence ID" value="PTM27055.1"/>
    <property type="molecule type" value="Genomic_DNA"/>
</dbReference>
<dbReference type="Gene3D" id="3.40.50.11940">
    <property type="match status" value="1"/>
</dbReference>
<evidence type="ECO:0000313" key="5">
    <source>
        <dbReference type="Proteomes" id="UP000235484"/>
    </source>
</evidence>
<dbReference type="Proteomes" id="UP000235484">
    <property type="component" value="Unassembled WGS sequence"/>
</dbReference>
<dbReference type="Proteomes" id="UP000510868">
    <property type="component" value="Chromosome"/>
</dbReference>
<reference evidence="3 6" key="3">
    <citation type="submission" date="2018-03" db="EMBL/GenBank/DDBJ databases">
        <title>Genome Sequences of Lactobacillus sp. Isolates from Traditional Turkish Sourdough.</title>
        <authorList>
            <person name="Skory C.D."/>
            <person name="Dertli E."/>
        </authorList>
    </citation>
    <scope>NUCLEOTIDE SEQUENCE [LARGE SCALE GENOMIC DNA]</scope>
    <source>
        <strain evidence="3 6">E81</strain>
    </source>
</reference>
<dbReference type="CDD" id="cd12218">
    <property type="entry name" value="Csn2"/>
    <property type="match status" value="1"/>
</dbReference>
<dbReference type="InterPro" id="IPR038600">
    <property type="entry name" value="Csn2_sf"/>
</dbReference>
<evidence type="ECO:0000313" key="2">
    <source>
        <dbReference type="EMBL" id="MRG75107.1"/>
    </source>
</evidence>
<reference evidence="4 8" key="5">
    <citation type="submission" date="2020-07" db="EMBL/GenBank/DDBJ databases">
        <title>Genome sequence of Lactobacillus reuteri CNEI-KCA3 isolated from the faeces of a reared-broiler chicken, South-East Nigeria, reveals presence of CRISPR arrays.</title>
        <authorList>
            <person name="Anukam K.C."/>
            <person name="Ibezim C.N."/>
            <person name="BeecK W.V."/>
            <person name="Allonsius C."/>
            <person name="Broek M.D."/>
            <person name="Tuyaerts I."/>
            <person name="Attama A."/>
            <person name="Esimone C.O."/>
            <person name="Lebeer S."/>
        </authorList>
    </citation>
    <scope>NUCLEOTIDE SEQUENCE [LARGE SCALE GENOMIC DNA]</scope>
    <source>
        <strain evidence="4 8">CNEI-KCA3</strain>
    </source>
</reference>
<evidence type="ECO:0000313" key="3">
    <source>
        <dbReference type="EMBL" id="PTM27055.1"/>
    </source>
</evidence>
<dbReference type="NCBIfam" id="TIGR01866">
    <property type="entry name" value="cas_Csn2"/>
    <property type="match status" value="1"/>
</dbReference>
<dbReference type="RefSeq" id="WP_019253824.1">
    <property type="nucleotide sequence ID" value="NZ_CP015408.2"/>
</dbReference>
<organism evidence="1 5">
    <name type="scientific">Limosilactobacillus reuteri</name>
    <name type="common">Lactobacillus reuteri</name>
    <dbReference type="NCBI Taxonomy" id="1598"/>
    <lineage>
        <taxon>Bacteria</taxon>
        <taxon>Bacillati</taxon>
        <taxon>Bacillota</taxon>
        <taxon>Bacilli</taxon>
        <taxon>Lactobacillales</taxon>
        <taxon>Lactobacillaceae</taxon>
        <taxon>Limosilactobacillus</taxon>
    </lineage>
</organism>
<reference evidence="1" key="1">
    <citation type="submission" date="2015-10" db="EMBL/GenBank/DDBJ databases">
        <authorList>
            <person name="Gilbert D.G."/>
        </authorList>
    </citation>
    <scope>NUCLEOTIDE SEQUENCE [LARGE SCALE GENOMIC DNA]</scope>
    <source>
        <strain evidence="1">20-2</strain>
    </source>
</reference>
<dbReference type="AlphaFoldDB" id="A0A0U5JXI1"/>
<proteinExistence type="predicted"/>
<evidence type="ECO:0000313" key="7">
    <source>
        <dbReference type="Proteomes" id="UP000452188"/>
    </source>
</evidence>
<dbReference type="EMBL" id="WJMV01000013">
    <property type="protein sequence ID" value="MRG75107.1"/>
    <property type="molecule type" value="Genomic_DNA"/>
</dbReference>
<reference evidence="5" key="2">
    <citation type="submission" date="2015-10" db="EMBL/GenBank/DDBJ databases">
        <authorList>
            <person name="Crossman L.C."/>
        </authorList>
    </citation>
    <scope>NUCLEOTIDE SEQUENCE [LARGE SCALE GENOMIC DNA]</scope>
    <source>
        <strain evidence="5">20-2</strain>
    </source>
</reference>
<evidence type="ECO:0000313" key="8">
    <source>
        <dbReference type="Proteomes" id="UP000510868"/>
    </source>
</evidence>
<dbReference type="EMBL" id="LN887582">
    <property type="protein sequence ID" value="CUR40926.1"/>
    <property type="molecule type" value="Genomic_DNA"/>
</dbReference>
<gene>
    <name evidence="2" type="primary">csn2</name>
    <name evidence="3" type="ORF">DA796_09750</name>
    <name evidence="2" type="ORF">GIX79_04895</name>
    <name evidence="4" type="ORF">HHK02_05820</name>
    <name evidence="1" type="ORF">LRLP16767_LR202_00985</name>
</gene>
<evidence type="ECO:0000313" key="4">
    <source>
        <dbReference type="EMBL" id="QLQ62807.1"/>
    </source>
</evidence>
<dbReference type="EMBL" id="CP059275">
    <property type="protein sequence ID" value="QLQ62807.1"/>
    <property type="molecule type" value="Genomic_DNA"/>
</dbReference>
<dbReference type="Proteomes" id="UP000452188">
    <property type="component" value="Unassembled WGS sequence"/>
</dbReference>
<dbReference type="InterPro" id="IPR010146">
    <property type="entry name" value="CRISPR-assoc_prot_Csn2-typ"/>
</dbReference>
<sequence length="223" mass="25973">MKLVYKGHPPVQIDKGKFTVLATNNRKTYFELIRGLQGFNDRLTILDDDYQDLDPEKAIDWDGDLVANNNLATIYSTEIVKSIIKNLTEEDRHLLDAEARRLYSNVQEILFMTDLPLEVRYDGDIKRLLNYCKIKFSPLVQQSPYDIIKTDLKLHLECADSSCVGLSNVANYLDSAQFNELQQLNIELKIPVLLIEFTEIDNRKYYGNADFYYIDKDFVDWKL</sequence>
<reference evidence="2 7" key="4">
    <citation type="submission" date="2019-11" db="EMBL/GenBank/DDBJ databases">
        <title>Draft genome sequence of 12 host-associated Lactobacillus reuteri rodent strains.</title>
        <authorList>
            <person name="Zhang S."/>
            <person name="Ozcam M."/>
            <person name="Van Pijkeren J.P."/>
        </authorList>
    </citation>
    <scope>NUCLEOTIDE SEQUENCE [LARGE SCALE GENOMIC DNA]</scope>
    <source>
        <strain evidence="2 7">6799jm-1</strain>
    </source>
</reference>
<evidence type="ECO:0000313" key="1">
    <source>
        <dbReference type="EMBL" id="CUR40926.1"/>
    </source>
</evidence>
<name>A0A0U5JXI1_LIMRT</name>
<dbReference type="Proteomes" id="UP000241783">
    <property type="component" value="Unassembled WGS sequence"/>
</dbReference>